<name>A0A9P4UFC3_9PLEO</name>
<organism evidence="2 3">
    <name type="scientific">Karstenula rhodostoma CBS 690.94</name>
    <dbReference type="NCBI Taxonomy" id="1392251"/>
    <lineage>
        <taxon>Eukaryota</taxon>
        <taxon>Fungi</taxon>
        <taxon>Dikarya</taxon>
        <taxon>Ascomycota</taxon>
        <taxon>Pezizomycotina</taxon>
        <taxon>Dothideomycetes</taxon>
        <taxon>Pleosporomycetidae</taxon>
        <taxon>Pleosporales</taxon>
        <taxon>Massarineae</taxon>
        <taxon>Didymosphaeriaceae</taxon>
        <taxon>Karstenula</taxon>
    </lineage>
</organism>
<dbReference type="Proteomes" id="UP000799764">
    <property type="component" value="Unassembled WGS sequence"/>
</dbReference>
<keyword evidence="3" id="KW-1185">Reference proteome</keyword>
<reference evidence="2" key="1">
    <citation type="journal article" date="2020" name="Stud. Mycol.">
        <title>101 Dothideomycetes genomes: a test case for predicting lifestyles and emergence of pathogens.</title>
        <authorList>
            <person name="Haridas S."/>
            <person name="Albert R."/>
            <person name="Binder M."/>
            <person name="Bloem J."/>
            <person name="Labutti K."/>
            <person name="Salamov A."/>
            <person name="Andreopoulos B."/>
            <person name="Baker S."/>
            <person name="Barry K."/>
            <person name="Bills G."/>
            <person name="Bluhm B."/>
            <person name="Cannon C."/>
            <person name="Castanera R."/>
            <person name="Culley D."/>
            <person name="Daum C."/>
            <person name="Ezra D."/>
            <person name="Gonzalez J."/>
            <person name="Henrissat B."/>
            <person name="Kuo A."/>
            <person name="Liang C."/>
            <person name="Lipzen A."/>
            <person name="Lutzoni F."/>
            <person name="Magnuson J."/>
            <person name="Mondo S."/>
            <person name="Nolan M."/>
            <person name="Ohm R."/>
            <person name="Pangilinan J."/>
            <person name="Park H.-J."/>
            <person name="Ramirez L."/>
            <person name="Alfaro M."/>
            <person name="Sun H."/>
            <person name="Tritt A."/>
            <person name="Yoshinaga Y."/>
            <person name="Zwiers L.-H."/>
            <person name="Turgeon B."/>
            <person name="Goodwin S."/>
            <person name="Spatafora J."/>
            <person name="Crous P."/>
            <person name="Grigoriev I."/>
        </authorList>
    </citation>
    <scope>NUCLEOTIDE SEQUENCE</scope>
    <source>
        <strain evidence="2">CBS 690.94</strain>
    </source>
</reference>
<accession>A0A9P4UFC3</accession>
<gene>
    <name evidence="2" type="ORF">P171DRAFT_245562</name>
</gene>
<protein>
    <submittedName>
        <fullName evidence="2">Uncharacterized protein</fullName>
    </submittedName>
</protein>
<evidence type="ECO:0000256" key="1">
    <source>
        <dbReference type="SAM" id="SignalP"/>
    </source>
</evidence>
<dbReference type="AlphaFoldDB" id="A0A9P4UFC3"/>
<proteinExistence type="predicted"/>
<sequence>MVARAAGPGSIFPRLTVCRAVALKVSLLRVALSAPPQNGMTRDNAPGHTAWMQKRPKPLFSASPIVSLSHSRSPVRCALPSRNVVIVDAPLSARAKQPFTSAAMAAFPGPSLSARR</sequence>
<feature type="signal peptide" evidence="1">
    <location>
        <begin position="1"/>
        <end position="33"/>
    </location>
</feature>
<evidence type="ECO:0000313" key="3">
    <source>
        <dbReference type="Proteomes" id="UP000799764"/>
    </source>
</evidence>
<keyword evidence="1" id="KW-0732">Signal</keyword>
<evidence type="ECO:0000313" key="2">
    <source>
        <dbReference type="EMBL" id="KAF2447097.1"/>
    </source>
</evidence>
<comment type="caution">
    <text evidence="2">The sequence shown here is derived from an EMBL/GenBank/DDBJ whole genome shotgun (WGS) entry which is preliminary data.</text>
</comment>
<dbReference type="EMBL" id="MU001497">
    <property type="protein sequence ID" value="KAF2447097.1"/>
    <property type="molecule type" value="Genomic_DNA"/>
</dbReference>
<feature type="chain" id="PRO_5040129738" evidence="1">
    <location>
        <begin position="34"/>
        <end position="116"/>
    </location>
</feature>